<evidence type="ECO:0000259" key="2">
    <source>
        <dbReference type="Pfam" id="PF00646"/>
    </source>
</evidence>
<feature type="compositionally biased region" description="Polar residues" evidence="1">
    <location>
        <begin position="1"/>
        <end position="11"/>
    </location>
</feature>
<feature type="region of interest" description="Disordered" evidence="1">
    <location>
        <begin position="1"/>
        <end position="41"/>
    </location>
</feature>
<feature type="domain" description="F-box" evidence="2">
    <location>
        <begin position="73"/>
        <end position="100"/>
    </location>
</feature>
<evidence type="ECO:0000313" key="3">
    <source>
        <dbReference type="EMBL" id="KAJ4823068.1"/>
    </source>
</evidence>
<protein>
    <recommendedName>
        <fullName evidence="2">F-box domain-containing protein</fullName>
    </recommendedName>
</protein>
<reference evidence="3" key="1">
    <citation type="submission" date="2022-02" db="EMBL/GenBank/DDBJ databases">
        <authorList>
            <person name="Henning P.M."/>
            <person name="McCubbin A.G."/>
            <person name="Shore J.S."/>
        </authorList>
    </citation>
    <scope>NUCLEOTIDE SEQUENCE</scope>
    <source>
        <strain evidence="3">F60SS</strain>
        <tissue evidence="3">Leaves</tissue>
    </source>
</reference>
<evidence type="ECO:0000256" key="1">
    <source>
        <dbReference type="SAM" id="MobiDB-lite"/>
    </source>
</evidence>
<gene>
    <name evidence="3" type="ORF">Tsubulata_045885</name>
</gene>
<dbReference type="AlphaFoldDB" id="A0A9Q0F150"/>
<dbReference type="SUPFAM" id="SSF81383">
    <property type="entry name" value="F-box domain"/>
    <property type="match status" value="1"/>
</dbReference>
<dbReference type="InterPro" id="IPR001810">
    <property type="entry name" value="F-box_dom"/>
</dbReference>
<dbReference type="EMBL" id="JAKUCV010007525">
    <property type="protein sequence ID" value="KAJ4823068.1"/>
    <property type="molecule type" value="Genomic_DNA"/>
</dbReference>
<organism evidence="3 4">
    <name type="scientific">Turnera subulata</name>
    <dbReference type="NCBI Taxonomy" id="218843"/>
    <lineage>
        <taxon>Eukaryota</taxon>
        <taxon>Viridiplantae</taxon>
        <taxon>Streptophyta</taxon>
        <taxon>Embryophyta</taxon>
        <taxon>Tracheophyta</taxon>
        <taxon>Spermatophyta</taxon>
        <taxon>Magnoliopsida</taxon>
        <taxon>eudicotyledons</taxon>
        <taxon>Gunneridae</taxon>
        <taxon>Pentapetalae</taxon>
        <taxon>rosids</taxon>
        <taxon>fabids</taxon>
        <taxon>Malpighiales</taxon>
        <taxon>Passifloraceae</taxon>
        <taxon>Turnera</taxon>
    </lineage>
</organism>
<feature type="compositionally biased region" description="Basic and acidic residues" evidence="1">
    <location>
        <begin position="27"/>
        <end position="41"/>
    </location>
</feature>
<name>A0A9Q0F150_9ROSI</name>
<dbReference type="Proteomes" id="UP001141552">
    <property type="component" value="Unassembled WGS sequence"/>
</dbReference>
<sequence length="119" mass="13417">MDDSGNMLSSRSSKKQKRDEGSDDTAMEMKHNKARAPDDNRLLVDQAKSTNTEQPVISTNMAASNHSYLLLTDILEEILDSLPFKSIERFRSVSKSLFSLLAIKFNVPRLLHYPCITNS</sequence>
<comment type="caution">
    <text evidence="3">The sequence shown here is derived from an EMBL/GenBank/DDBJ whole genome shotgun (WGS) entry which is preliminary data.</text>
</comment>
<keyword evidence="4" id="KW-1185">Reference proteome</keyword>
<accession>A0A9Q0F150</accession>
<reference evidence="3" key="2">
    <citation type="journal article" date="2023" name="Plants (Basel)">
        <title>Annotation of the Turnera subulata (Passifloraceae) Draft Genome Reveals the S-Locus Evolved after the Divergence of Turneroideae from Passifloroideae in a Stepwise Manner.</title>
        <authorList>
            <person name="Henning P.M."/>
            <person name="Roalson E.H."/>
            <person name="Mir W."/>
            <person name="McCubbin A.G."/>
            <person name="Shore J.S."/>
        </authorList>
    </citation>
    <scope>NUCLEOTIDE SEQUENCE</scope>
    <source>
        <strain evidence="3">F60SS</strain>
    </source>
</reference>
<dbReference type="OrthoDB" id="591557at2759"/>
<dbReference type="InterPro" id="IPR036047">
    <property type="entry name" value="F-box-like_dom_sf"/>
</dbReference>
<evidence type="ECO:0000313" key="4">
    <source>
        <dbReference type="Proteomes" id="UP001141552"/>
    </source>
</evidence>
<dbReference type="Pfam" id="PF00646">
    <property type="entry name" value="F-box"/>
    <property type="match status" value="1"/>
</dbReference>
<proteinExistence type="predicted"/>